<dbReference type="InterPro" id="IPR051401">
    <property type="entry name" value="GtrA_CellWall_Glycosyl"/>
</dbReference>
<evidence type="ECO:0000259" key="7">
    <source>
        <dbReference type="Pfam" id="PF04138"/>
    </source>
</evidence>
<evidence type="ECO:0000256" key="2">
    <source>
        <dbReference type="ARBA" id="ARBA00009399"/>
    </source>
</evidence>
<sequence length="148" mass="16281">MLAFIDKGLSYATSLGGRAPTEIRLFLRYSVGGGLAAVADLMVVWALVEHVRLSPLLAGACSLVVGIIINFSVARYWAFQSRDPLWKQFSAFVTVALAGTAINYGSYALMVGVFGWWYFLSRALAICAAWLWNYGMNRRITFKNLTAG</sequence>
<dbReference type="Pfam" id="PF04138">
    <property type="entry name" value="GtrA_DPMS_TM"/>
    <property type="match status" value="1"/>
</dbReference>
<dbReference type="Proteomes" id="UP000176604">
    <property type="component" value="Unassembled WGS sequence"/>
</dbReference>
<dbReference type="EMBL" id="MGEF01000064">
    <property type="protein sequence ID" value="OGL77171.1"/>
    <property type="molecule type" value="Genomic_DNA"/>
</dbReference>
<dbReference type="InterPro" id="IPR007267">
    <property type="entry name" value="GtrA_DPMS_TM"/>
</dbReference>
<feature type="transmembrane region" description="Helical" evidence="6">
    <location>
        <begin position="89"/>
        <end position="110"/>
    </location>
</feature>
<reference evidence="8 9" key="1">
    <citation type="journal article" date="2016" name="Nat. Commun.">
        <title>Thousands of microbial genomes shed light on interconnected biogeochemical processes in an aquifer system.</title>
        <authorList>
            <person name="Anantharaman K."/>
            <person name="Brown C.T."/>
            <person name="Hug L.A."/>
            <person name="Sharon I."/>
            <person name="Castelle C.J."/>
            <person name="Probst A.J."/>
            <person name="Thomas B.C."/>
            <person name="Singh A."/>
            <person name="Wilkins M.J."/>
            <person name="Karaoz U."/>
            <person name="Brodie E.L."/>
            <person name="Williams K.H."/>
            <person name="Hubbard S.S."/>
            <person name="Banfield J.F."/>
        </authorList>
    </citation>
    <scope>NUCLEOTIDE SEQUENCE [LARGE SCALE GENOMIC DNA]</scope>
</reference>
<feature type="transmembrane region" description="Helical" evidence="6">
    <location>
        <begin position="26"/>
        <end position="48"/>
    </location>
</feature>
<evidence type="ECO:0000313" key="8">
    <source>
        <dbReference type="EMBL" id="OGL77171.1"/>
    </source>
</evidence>
<proteinExistence type="inferred from homology"/>
<feature type="transmembrane region" description="Helical" evidence="6">
    <location>
        <begin position="54"/>
        <end position="77"/>
    </location>
</feature>
<dbReference type="STRING" id="1802397.A3J43_00095"/>
<keyword evidence="3 6" id="KW-0812">Transmembrane</keyword>
<feature type="transmembrane region" description="Helical" evidence="6">
    <location>
        <begin position="116"/>
        <end position="134"/>
    </location>
</feature>
<comment type="similarity">
    <text evidence="2">Belongs to the GtrA family.</text>
</comment>
<dbReference type="AlphaFoldDB" id="A0A1F7UFX9"/>
<keyword evidence="5 6" id="KW-0472">Membrane</keyword>
<evidence type="ECO:0000256" key="1">
    <source>
        <dbReference type="ARBA" id="ARBA00004141"/>
    </source>
</evidence>
<evidence type="ECO:0000313" key="9">
    <source>
        <dbReference type="Proteomes" id="UP000176604"/>
    </source>
</evidence>
<gene>
    <name evidence="8" type="ORF">A3J43_00095</name>
</gene>
<evidence type="ECO:0000256" key="3">
    <source>
        <dbReference type="ARBA" id="ARBA00022692"/>
    </source>
</evidence>
<dbReference type="PANTHER" id="PTHR38459">
    <property type="entry name" value="PROPHAGE BACTOPRENOL-LINKED GLUCOSE TRANSLOCASE HOMOLOG"/>
    <property type="match status" value="1"/>
</dbReference>
<evidence type="ECO:0000256" key="4">
    <source>
        <dbReference type="ARBA" id="ARBA00022989"/>
    </source>
</evidence>
<evidence type="ECO:0000256" key="6">
    <source>
        <dbReference type="SAM" id="Phobius"/>
    </source>
</evidence>
<comment type="subcellular location">
    <subcellularLocation>
        <location evidence="1">Membrane</location>
        <topology evidence="1">Multi-pass membrane protein</topology>
    </subcellularLocation>
</comment>
<evidence type="ECO:0000256" key="5">
    <source>
        <dbReference type="ARBA" id="ARBA00023136"/>
    </source>
</evidence>
<dbReference type="PANTHER" id="PTHR38459:SF1">
    <property type="entry name" value="PROPHAGE BACTOPRENOL-LINKED GLUCOSE TRANSLOCASE HOMOLOG"/>
    <property type="match status" value="1"/>
</dbReference>
<name>A0A1F7UFX9_9BACT</name>
<organism evidence="8 9">
    <name type="scientific">Candidatus Uhrbacteria bacterium RIFCSPHIGHO2_12_FULL_54_23</name>
    <dbReference type="NCBI Taxonomy" id="1802397"/>
    <lineage>
        <taxon>Bacteria</taxon>
        <taxon>Candidatus Uhriibacteriota</taxon>
    </lineage>
</organism>
<feature type="domain" description="GtrA/DPMS transmembrane" evidence="7">
    <location>
        <begin position="28"/>
        <end position="142"/>
    </location>
</feature>
<comment type="caution">
    <text evidence="8">The sequence shown here is derived from an EMBL/GenBank/DDBJ whole genome shotgun (WGS) entry which is preliminary data.</text>
</comment>
<dbReference type="GO" id="GO:0000271">
    <property type="term" value="P:polysaccharide biosynthetic process"/>
    <property type="evidence" value="ECO:0007669"/>
    <property type="project" value="InterPro"/>
</dbReference>
<accession>A0A1F7UFX9</accession>
<dbReference type="GO" id="GO:0005886">
    <property type="term" value="C:plasma membrane"/>
    <property type="evidence" value="ECO:0007669"/>
    <property type="project" value="TreeGrafter"/>
</dbReference>
<keyword evidence="4 6" id="KW-1133">Transmembrane helix</keyword>
<protein>
    <recommendedName>
        <fullName evidence="7">GtrA/DPMS transmembrane domain-containing protein</fullName>
    </recommendedName>
</protein>